<name>A0A8H2X047_9AGAM</name>
<evidence type="ECO:0000313" key="3">
    <source>
        <dbReference type="Proteomes" id="UP000663831"/>
    </source>
</evidence>
<gene>
    <name evidence="2" type="ORF">RDB_LOCUS20768</name>
</gene>
<dbReference type="EMBL" id="CAJMWV010000655">
    <property type="protein sequence ID" value="CAE6409447.1"/>
    <property type="molecule type" value="Genomic_DNA"/>
</dbReference>
<dbReference type="AlphaFoldDB" id="A0A8H2X047"/>
<evidence type="ECO:0000313" key="2">
    <source>
        <dbReference type="EMBL" id="CAE6409447.1"/>
    </source>
</evidence>
<feature type="compositionally biased region" description="Pro residues" evidence="1">
    <location>
        <begin position="159"/>
        <end position="177"/>
    </location>
</feature>
<proteinExistence type="predicted"/>
<dbReference type="Proteomes" id="UP000663831">
    <property type="component" value="Unassembled WGS sequence"/>
</dbReference>
<protein>
    <submittedName>
        <fullName evidence="2">Uncharacterized protein</fullName>
    </submittedName>
</protein>
<accession>A0A8H2X047</accession>
<comment type="caution">
    <text evidence="2">The sequence shown here is derived from an EMBL/GenBank/DDBJ whole genome shotgun (WGS) entry which is preliminary data.</text>
</comment>
<evidence type="ECO:0000256" key="1">
    <source>
        <dbReference type="SAM" id="MobiDB-lite"/>
    </source>
</evidence>
<feature type="compositionally biased region" description="Polar residues" evidence="1">
    <location>
        <begin position="138"/>
        <end position="148"/>
    </location>
</feature>
<organism evidence="2 3">
    <name type="scientific">Rhizoctonia solani</name>
    <dbReference type="NCBI Taxonomy" id="456999"/>
    <lineage>
        <taxon>Eukaryota</taxon>
        <taxon>Fungi</taxon>
        <taxon>Dikarya</taxon>
        <taxon>Basidiomycota</taxon>
        <taxon>Agaricomycotina</taxon>
        <taxon>Agaricomycetes</taxon>
        <taxon>Cantharellales</taxon>
        <taxon>Ceratobasidiaceae</taxon>
        <taxon>Rhizoctonia</taxon>
    </lineage>
</organism>
<feature type="region of interest" description="Disordered" evidence="1">
    <location>
        <begin position="138"/>
        <end position="182"/>
    </location>
</feature>
<sequence>MPEQGKVVKCSCSKCSRSGNGLGYNWVSTETARLHQAHDNRQAWMKERNRKIEAEALGNYVQPRRGPTEPSPFVANQEIDENDVCRLETYLMFMLSSTLLNNALYHRFRYLTQPKPQENLFNVHVKLYTTEQCSIPQVPLPQSSSSNAMPPAEDSFFADPPPPQSPSTPRSPSPVPLLDPHSDYDQMDHVPHLFPEPPPIGHQNSLEIEYGADENESMYCAGYDATNDPPYIRLAYLSAVESSVIHHNSVAGVNAWLRHRTRLKIRVVLWGLKLCCIPSRLFALSRTNLKFLIQIERSSGVGVAG</sequence>
<reference evidence="2" key="1">
    <citation type="submission" date="2021-01" db="EMBL/GenBank/DDBJ databases">
        <authorList>
            <person name="Kaushik A."/>
        </authorList>
    </citation>
    <scope>NUCLEOTIDE SEQUENCE</scope>
    <source>
        <strain evidence="2">AG3-1AP</strain>
    </source>
</reference>